<evidence type="ECO:0000256" key="2">
    <source>
        <dbReference type="ARBA" id="ARBA00009263"/>
    </source>
</evidence>
<evidence type="ECO:0000256" key="5">
    <source>
        <dbReference type="HAMAP-Rule" id="MF_00955"/>
    </source>
</evidence>
<dbReference type="InterPro" id="IPR036291">
    <property type="entry name" value="NAD(P)-bd_dom_sf"/>
</dbReference>
<feature type="domain" description="NAD(P)-binding" evidence="6">
    <location>
        <begin position="8"/>
        <end position="314"/>
    </location>
</feature>
<comment type="function">
    <text evidence="5">Catalyzes the conversion of GDP-D-mannose to GDP-4-dehydro-6-deoxy-D-mannose.</text>
</comment>
<gene>
    <name evidence="5" type="primary">gmd</name>
    <name evidence="7" type="ORF">HND93_33320</name>
</gene>
<dbReference type="Proteomes" id="UP000584642">
    <property type="component" value="Unassembled WGS sequence"/>
</dbReference>
<dbReference type="EC" id="4.2.1.47" evidence="3 5"/>
<evidence type="ECO:0000259" key="6">
    <source>
        <dbReference type="Pfam" id="PF16363"/>
    </source>
</evidence>
<organism evidence="7 8">
    <name type="scientific">Azospirillum oleiclasticum</name>
    <dbReference type="NCBI Taxonomy" id="2735135"/>
    <lineage>
        <taxon>Bacteria</taxon>
        <taxon>Pseudomonadati</taxon>
        <taxon>Pseudomonadota</taxon>
        <taxon>Alphaproteobacteria</taxon>
        <taxon>Rhodospirillales</taxon>
        <taxon>Azospirillaceae</taxon>
        <taxon>Azospirillum</taxon>
    </lineage>
</organism>
<dbReference type="PANTHER" id="PTHR43715:SF1">
    <property type="entry name" value="GDP-MANNOSE 4,6 DEHYDRATASE"/>
    <property type="match status" value="1"/>
</dbReference>
<dbReference type="HAMAP" id="MF_00955">
    <property type="entry name" value="GDP_Man_dehydratase"/>
    <property type="match status" value="1"/>
</dbReference>
<keyword evidence="4 5" id="KW-0456">Lyase</keyword>
<evidence type="ECO:0000313" key="8">
    <source>
        <dbReference type="Proteomes" id="UP000584642"/>
    </source>
</evidence>
<name>A0ABX2TLL4_9PROT</name>
<proteinExistence type="inferred from homology"/>
<reference evidence="7 8" key="1">
    <citation type="submission" date="2020-05" db="EMBL/GenBank/DDBJ databases">
        <title>Azospirillum oleiclasticum sp. nov, a nitrogen-fixing and heavy crude oil-emulsifying bacterium isolated from the crude oil of Yumen Oilfield.</title>
        <authorList>
            <person name="Wu D."/>
            <person name="Cai M."/>
            <person name="Zhang X."/>
        </authorList>
    </citation>
    <scope>NUCLEOTIDE SEQUENCE [LARGE SCALE GENOMIC DNA]</scope>
    <source>
        <strain evidence="7 8">ROY-1-1-2</strain>
    </source>
</reference>
<comment type="similarity">
    <text evidence="2 5">Belongs to the NAD(P)-dependent epimerase/dehydratase family. GDP-mannose 4,6-dehydratase subfamily.</text>
</comment>
<dbReference type="Gene3D" id="3.40.50.720">
    <property type="entry name" value="NAD(P)-binding Rossmann-like Domain"/>
    <property type="match status" value="1"/>
</dbReference>
<dbReference type="Gene3D" id="3.90.25.10">
    <property type="entry name" value="UDP-galactose 4-epimerase, domain 1"/>
    <property type="match status" value="1"/>
</dbReference>
<accession>A0ABX2TLL4</accession>
<dbReference type="InterPro" id="IPR016040">
    <property type="entry name" value="NAD(P)-bd_dom"/>
</dbReference>
<evidence type="ECO:0000256" key="1">
    <source>
        <dbReference type="ARBA" id="ARBA00001937"/>
    </source>
</evidence>
<evidence type="ECO:0000313" key="7">
    <source>
        <dbReference type="EMBL" id="NYZ24610.1"/>
    </source>
</evidence>
<dbReference type="Pfam" id="PF16363">
    <property type="entry name" value="GDP_Man_Dehyd"/>
    <property type="match status" value="1"/>
</dbReference>
<evidence type="ECO:0000256" key="3">
    <source>
        <dbReference type="ARBA" id="ARBA00011989"/>
    </source>
</evidence>
<dbReference type="EMBL" id="JABFDB010000042">
    <property type="protein sequence ID" value="NYZ24610.1"/>
    <property type="molecule type" value="Genomic_DNA"/>
</dbReference>
<comment type="caution">
    <text evidence="7">The sequence shown here is derived from an EMBL/GenBank/DDBJ whole genome shotgun (WGS) entry which is preliminary data.</text>
</comment>
<dbReference type="RefSeq" id="WP_180286388.1">
    <property type="nucleotide sequence ID" value="NZ_JABFDB010000042.1"/>
</dbReference>
<keyword evidence="5" id="KW-0521">NADP</keyword>
<keyword evidence="8" id="KW-1185">Reference proteome</keyword>
<dbReference type="InterPro" id="IPR006368">
    <property type="entry name" value="GDP_Man_deHydtase"/>
</dbReference>
<dbReference type="CDD" id="cd05260">
    <property type="entry name" value="GDP_MD_SDR_e"/>
    <property type="match status" value="1"/>
</dbReference>
<dbReference type="PANTHER" id="PTHR43715">
    <property type="entry name" value="GDP-MANNOSE 4,6-DEHYDRATASE"/>
    <property type="match status" value="1"/>
</dbReference>
<dbReference type="SUPFAM" id="SSF51735">
    <property type="entry name" value="NAD(P)-binding Rossmann-fold domains"/>
    <property type="match status" value="1"/>
</dbReference>
<comment type="cofactor">
    <cofactor evidence="1 5">
        <name>NADP(+)</name>
        <dbReference type="ChEBI" id="CHEBI:58349"/>
    </cofactor>
</comment>
<evidence type="ECO:0000256" key="4">
    <source>
        <dbReference type="ARBA" id="ARBA00023239"/>
    </source>
</evidence>
<comment type="catalytic activity">
    <reaction evidence="5">
        <text>GDP-alpha-D-mannose = GDP-4-dehydro-alpha-D-rhamnose + H2O</text>
        <dbReference type="Rhea" id="RHEA:23820"/>
        <dbReference type="ChEBI" id="CHEBI:15377"/>
        <dbReference type="ChEBI" id="CHEBI:57527"/>
        <dbReference type="ChEBI" id="CHEBI:57964"/>
        <dbReference type="EC" id="4.2.1.47"/>
    </reaction>
</comment>
<protein>
    <recommendedName>
        <fullName evidence="3 5">GDP-mannose 4,6-dehydratase</fullName>
        <ecNumber evidence="3 5">4.2.1.47</ecNumber>
    </recommendedName>
    <alternativeName>
        <fullName evidence="5">GDP-D-mannose dehydratase</fullName>
    </alternativeName>
</protein>
<sequence length="337" mass="37082">MSRGRTALIFGIGGQDGAWLADLLVRRGYAVHGTSRDREASSFANLRRLGVIDRVRLHSVALGDFRSVAQALKEVRPDEIYNLAGQSSVGLSFEQPVETLDSIVHGTVNILEAIRFLKLDTRFYNASSSECFGNTAQGRPAAEDHPFHPRSPYGVGKAAAYWAVANYRESYGLFACSGILFNHESPLRPARYVTQKIVRGAADIAAGQADRLRLGELSVARDWGWAPEYVDAMRRMLGHDRPEDFVIATGALHTLEEFVRLAFEGFGLDWREHVEIDPALKRPADITHSVGDPGKAKRLLGWQAETTMPGVVAKLVEAERTRRRSGAPLEAPLPVPA</sequence>
<comment type="caution">
    <text evidence="5">Lacks conserved residue(s) required for the propagation of feature annotation.</text>
</comment>